<reference evidence="2" key="1">
    <citation type="submission" date="2023-07" db="EMBL/GenBank/DDBJ databases">
        <title>Black Yeasts Isolated from many extreme environments.</title>
        <authorList>
            <person name="Coleine C."/>
            <person name="Stajich J.E."/>
            <person name="Selbmann L."/>
        </authorList>
    </citation>
    <scope>NUCLEOTIDE SEQUENCE</scope>
    <source>
        <strain evidence="2">CCFEE 5485</strain>
    </source>
</reference>
<dbReference type="AlphaFoldDB" id="A0AAE0WSB5"/>
<accession>A0AAE0WSB5</accession>
<sequence>MAGPTAAGENAHGVRSGNNGRPAKINLKAIRSLQTVDQASKKQPQQEPFGPEDPAPQLPPRHAQRDRQRMVENT</sequence>
<evidence type="ECO:0000256" key="1">
    <source>
        <dbReference type="SAM" id="MobiDB-lite"/>
    </source>
</evidence>
<evidence type="ECO:0000313" key="3">
    <source>
        <dbReference type="Proteomes" id="UP001274830"/>
    </source>
</evidence>
<feature type="region of interest" description="Disordered" evidence="1">
    <location>
        <begin position="1"/>
        <end position="74"/>
    </location>
</feature>
<feature type="compositionally biased region" description="Basic and acidic residues" evidence="1">
    <location>
        <begin position="63"/>
        <end position="74"/>
    </location>
</feature>
<name>A0AAE0WSB5_9PEZI</name>
<gene>
    <name evidence="2" type="ORF">LTR78_003138</name>
</gene>
<organism evidence="2 3">
    <name type="scientific">Recurvomyces mirabilis</name>
    <dbReference type="NCBI Taxonomy" id="574656"/>
    <lineage>
        <taxon>Eukaryota</taxon>
        <taxon>Fungi</taxon>
        <taxon>Dikarya</taxon>
        <taxon>Ascomycota</taxon>
        <taxon>Pezizomycotina</taxon>
        <taxon>Dothideomycetes</taxon>
        <taxon>Dothideomycetidae</taxon>
        <taxon>Mycosphaerellales</taxon>
        <taxon>Teratosphaeriaceae</taxon>
        <taxon>Recurvomyces</taxon>
    </lineage>
</organism>
<proteinExistence type="predicted"/>
<comment type="caution">
    <text evidence="2">The sequence shown here is derived from an EMBL/GenBank/DDBJ whole genome shotgun (WGS) entry which is preliminary data.</text>
</comment>
<dbReference type="EMBL" id="JAUTXT010000008">
    <property type="protein sequence ID" value="KAK3676933.1"/>
    <property type="molecule type" value="Genomic_DNA"/>
</dbReference>
<dbReference type="Proteomes" id="UP001274830">
    <property type="component" value="Unassembled WGS sequence"/>
</dbReference>
<evidence type="ECO:0000313" key="2">
    <source>
        <dbReference type="EMBL" id="KAK3676933.1"/>
    </source>
</evidence>
<feature type="compositionally biased region" description="Polar residues" evidence="1">
    <location>
        <begin position="32"/>
        <end position="46"/>
    </location>
</feature>
<keyword evidence="3" id="KW-1185">Reference proteome</keyword>
<protein>
    <submittedName>
        <fullName evidence="2">Uncharacterized protein</fullName>
    </submittedName>
</protein>